<dbReference type="Pfam" id="PF10243">
    <property type="entry name" value="MIP-T3"/>
    <property type="match status" value="1"/>
</dbReference>
<dbReference type="InterPro" id="IPR041476">
    <property type="entry name" value="TRAF3IP1_C"/>
</dbReference>
<dbReference type="Proteomes" id="UP000075884">
    <property type="component" value="Unassembled WGS sequence"/>
</dbReference>
<dbReference type="PANTHER" id="PTHR31363:SF0">
    <property type="entry name" value="TRAF3-INTERACTING PROTEIN 1"/>
    <property type="match status" value="1"/>
</dbReference>
<dbReference type="InterPro" id="IPR018799">
    <property type="entry name" value="TRAF3IP1"/>
</dbReference>
<evidence type="ECO:0000256" key="8">
    <source>
        <dbReference type="ARBA" id="ARBA00043971"/>
    </source>
</evidence>
<sequence>MASELDAAVLKRTQSSLGKFVKRPALTEKLLRKPPFRFLHDIVHAIIREHGLLDGLYTVDELNSDNIKDRDSKMAFLQKLIDVVKLTTGRELKVRPSKIVAGLEPDRTNELLQVLASVLEENVSTADIVRQYLGDNPKADGTIQNGGANGLVPETNGTKVETREDKKPKQEKSKEKLKEKEPAVTDKRKDKNAKVKEKDLLKNGVPAPLSDGKVEKGRTKPNGTKVINDTKKKSDKSSKGKQEKEKPMKRVPSIQEEQPSPVVTAPEKMAADPERIPNGLETYQNGISHETRRRKDSLKEFGEPIDANGLDGGHGDDEHERRKQPGSNGSSRRSSLKKQNSLTPSDNTALSDMNQFNGLQQQSCSPGPSRQDSGTMDQLLGPPNDDIATDQGTAAVAIVTVTVAPPEPKSSIGKPPMHRQQSIETVMRPRTSLRPPSVRPPSARPGAPRRKEKNVEVILQPNETQKLGDINVKMEVFNSELLDDDGENLIVIEDPTTVGEMVYGGVGDGGRGPAEEGNRLNQLQPNDQEEHQGHLVQQILETQKEFSTHTGTDGEILRKADLEWSAGHRQSSAKQMETLRDSIQKLTRSVNPLGKLMDFIQEDIDSMERELTTWQQTYAQSMVELNKERSATENAIEPLRQQLTQIEVNIREYRDMIDSTRANILQHEQKIDRLYMTEI</sequence>
<dbReference type="EnsemblMetazoa" id="ADIR002888-RA">
    <property type="protein sequence ID" value="ADIR002888-PA"/>
    <property type="gene ID" value="ADIR002888"/>
</dbReference>
<feature type="compositionally biased region" description="Polar residues" evidence="11">
    <location>
        <begin position="325"/>
        <end position="376"/>
    </location>
</feature>
<keyword evidence="6" id="KW-0206">Cytoskeleton</keyword>
<keyword evidence="3" id="KW-0963">Cytoplasm</keyword>
<keyword evidence="4" id="KW-0970">Cilium biogenesis/degradation</keyword>
<dbReference type="GO" id="GO:0060271">
    <property type="term" value="P:cilium assembly"/>
    <property type="evidence" value="ECO:0007669"/>
    <property type="project" value="TreeGrafter"/>
</dbReference>
<dbReference type="GO" id="GO:0005930">
    <property type="term" value="C:axoneme"/>
    <property type="evidence" value="ECO:0007669"/>
    <property type="project" value="UniProtKB-SubCell"/>
</dbReference>
<dbReference type="GO" id="GO:0042073">
    <property type="term" value="P:intraciliary transport"/>
    <property type="evidence" value="ECO:0007669"/>
    <property type="project" value="TreeGrafter"/>
</dbReference>
<evidence type="ECO:0000256" key="3">
    <source>
        <dbReference type="ARBA" id="ARBA00022490"/>
    </source>
</evidence>
<feature type="domain" description="TRAF3-interacting protein 1 N-terminal" evidence="12">
    <location>
        <begin position="10"/>
        <end position="118"/>
    </location>
</feature>
<dbReference type="GO" id="GO:0030992">
    <property type="term" value="C:intraciliary transport particle B"/>
    <property type="evidence" value="ECO:0007669"/>
    <property type="project" value="TreeGrafter"/>
</dbReference>
<protein>
    <recommendedName>
        <fullName evidence="9">TRAF3-interacting protein 1</fullName>
    </recommendedName>
</protein>
<feature type="compositionally biased region" description="Basic and acidic residues" evidence="11">
    <location>
        <begin position="228"/>
        <end position="248"/>
    </location>
</feature>
<name>A0A182N5G9_9DIPT</name>
<feature type="compositionally biased region" description="Basic and acidic residues" evidence="11">
    <location>
        <begin position="160"/>
        <end position="201"/>
    </location>
</feature>
<feature type="domain" description="TRAF3-interacting protein 1 C-terminal" evidence="13">
    <location>
        <begin position="528"/>
        <end position="676"/>
    </location>
</feature>
<evidence type="ECO:0000256" key="2">
    <source>
        <dbReference type="ARBA" id="ARBA00004430"/>
    </source>
</evidence>
<comment type="similarity">
    <text evidence="8">Belongs to the TRAF3IP1 family.</text>
</comment>
<evidence type="ECO:0000259" key="13">
    <source>
        <dbReference type="Pfam" id="PF17749"/>
    </source>
</evidence>
<dbReference type="Pfam" id="PF17749">
    <property type="entry name" value="MIP-T3_C"/>
    <property type="match status" value="1"/>
</dbReference>
<dbReference type="GO" id="GO:0048513">
    <property type="term" value="P:animal organ development"/>
    <property type="evidence" value="ECO:0007669"/>
    <property type="project" value="UniProtKB-ARBA"/>
</dbReference>
<feature type="region of interest" description="Disordered" evidence="11">
    <location>
        <begin position="139"/>
        <end position="389"/>
    </location>
</feature>
<feature type="region of interest" description="Disordered" evidence="11">
    <location>
        <begin position="405"/>
        <end position="452"/>
    </location>
</feature>
<keyword evidence="15" id="KW-1185">Reference proteome</keyword>
<evidence type="ECO:0000313" key="14">
    <source>
        <dbReference type="EnsemblMetazoa" id="ADIR002888-PA"/>
    </source>
</evidence>
<evidence type="ECO:0000256" key="6">
    <source>
        <dbReference type="ARBA" id="ARBA00023212"/>
    </source>
</evidence>
<keyword evidence="5 10" id="KW-0175">Coiled coil</keyword>
<dbReference type="GO" id="GO:0048731">
    <property type="term" value="P:system development"/>
    <property type="evidence" value="ECO:0007669"/>
    <property type="project" value="UniProtKB-ARBA"/>
</dbReference>
<evidence type="ECO:0000256" key="5">
    <source>
        <dbReference type="ARBA" id="ARBA00023054"/>
    </source>
</evidence>
<evidence type="ECO:0000259" key="12">
    <source>
        <dbReference type="Pfam" id="PF10243"/>
    </source>
</evidence>
<evidence type="ECO:0000256" key="11">
    <source>
        <dbReference type="SAM" id="MobiDB-lite"/>
    </source>
</evidence>
<dbReference type="Gene3D" id="1.10.418.50">
    <property type="entry name" value="Microtubule-binding protein MIP-T3"/>
    <property type="match status" value="1"/>
</dbReference>
<dbReference type="FunFam" id="1.10.418.50:FF:000001">
    <property type="entry name" value="TRAF3-interacting protein 1 isoform X1"/>
    <property type="match status" value="1"/>
</dbReference>
<dbReference type="GO" id="GO:0036064">
    <property type="term" value="C:ciliary basal body"/>
    <property type="evidence" value="ECO:0007669"/>
    <property type="project" value="TreeGrafter"/>
</dbReference>
<comment type="subcellular location">
    <subcellularLocation>
        <location evidence="2">Cytoplasm</location>
        <location evidence="2">Cytoskeleton</location>
        <location evidence="2">Cilium axoneme</location>
    </subcellularLocation>
    <subcellularLocation>
        <location evidence="1">Cytoplasm</location>
        <location evidence="1">Cytoskeleton</location>
        <location evidence="1">Cilium basal body</location>
    </subcellularLocation>
</comment>
<evidence type="ECO:0000256" key="4">
    <source>
        <dbReference type="ARBA" id="ARBA00022794"/>
    </source>
</evidence>
<dbReference type="AlphaFoldDB" id="A0A182N5G9"/>
<reference evidence="14" key="2">
    <citation type="submission" date="2020-05" db="UniProtKB">
        <authorList>
            <consortium name="EnsemblMetazoa"/>
        </authorList>
    </citation>
    <scope>IDENTIFICATION</scope>
    <source>
        <strain evidence="14">WRAIR2</strain>
    </source>
</reference>
<evidence type="ECO:0000256" key="10">
    <source>
        <dbReference type="SAM" id="Coils"/>
    </source>
</evidence>
<organism evidence="14 15">
    <name type="scientific">Anopheles dirus</name>
    <dbReference type="NCBI Taxonomy" id="7168"/>
    <lineage>
        <taxon>Eukaryota</taxon>
        <taxon>Metazoa</taxon>
        <taxon>Ecdysozoa</taxon>
        <taxon>Arthropoda</taxon>
        <taxon>Hexapoda</taxon>
        <taxon>Insecta</taxon>
        <taxon>Pterygota</taxon>
        <taxon>Neoptera</taxon>
        <taxon>Endopterygota</taxon>
        <taxon>Diptera</taxon>
        <taxon>Nematocera</taxon>
        <taxon>Culicoidea</taxon>
        <taxon>Culicidae</taxon>
        <taxon>Anophelinae</taxon>
        <taxon>Anopheles</taxon>
    </lineage>
</organism>
<dbReference type="GO" id="GO:0070507">
    <property type="term" value="P:regulation of microtubule cytoskeleton organization"/>
    <property type="evidence" value="ECO:0007669"/>
    <property type="project" value="TreeGrafter"/>
</dbReference>
<accession>A0A182N5G9</accession>
<dbReference type="InterPro" id="IPR040468">
    <property type="entry name" value="TRAF3IP1_N"/>
</dbReference>
<proteinExistence type="inferred from homology"/>
<evidence type="ECO:0000256" key="9">
    <source>
        <dbReference type="ARBA" id="ARBA00070492"/>
    </source>
</evidence>
<feature type="compositionally biased region" description="Basic and acidic residues" evidence="11">
    <location>
        <begin position="313"/>
        <end position="323"/>
    </location>
</feature>
<dbReference type="Gene3D" id="1.10.287.1490">
    <property type="match status" value="1"/>
</dbReference>
<dbReference type="VEuPathDB" id="VectorBase:ADIR002888"/>
<feature type="coiled-coil region" evidence="10">
    <location>
        <begin position="597"/>
        <end position="670"/>
    </location>
</feature>
<dbReference type="STRING" id="7168.A0A182N5G9"/>
<dbReference type="InterPro" id="IPR042576">
    <property type="entry name" value="TRAF3IP1_N_sf"/>
</dbReference>
<keyword evidence="7" id="KW-0966">Cell projection</keyword>
<evidence type="ECO:0000256" key="7">
    <source>
        <dbReference type="ARBA" id="ARBA00023273"/>
    </source>
</evidence>
<evidence type="ECO:0000256" key="1">
    <source>
        <dbReference type="ARBA" id="ARBA00004120"/>
    </source>
</evidence>
<dbReference type="PANTHER" id="PTHR31363">
    <property type="entry name" value="TRAF3-INTERACTING PROTEIN 1"/>
    <property type="match status" value="1"/>
</dbReference>
<dbReference type="GO" id="GO:0008017">
    <property type="term" value="F:microtubule binding"/>
    <property type="evidence" value="ECO:0007669"/>
    <property type="project" value="InterPro"/>
</dbReference>
<reference evidence="15" key="1">
    <citation type="submission" date="2013-03" db="EMBL/GenBank/DDBJ databases">
        <title>The Genome Sequence of Anopheles dirus WRAIR2.</title>
        <authorList>
            <consortium name="The Broad Institute Genomics Platform"/>
            <person name="Neafsey D.E."/>
            <person name="Walton C."/>
            <person name="Walker B."/>
            <person name="Young S.K."/>
            <person name="Zeng Q."/>
            <person name="Gargeya S."/>
            <person name="Fitzgerald M."/>
            <person name="Haas B."/>
            <person name="Abouelleil A."/>
            <person name="Allen A.W."/>
            <person name="Alvarado L."/>
            <person name="Arachchi H.M."/>
            <person name="Berlin A.M."/>
            <person name="Chapman S.B."/>
            <person name="Gainer-Dewar J."/>
            <person name="Goldberg J."/>
            <person name="Griggs A."/>
            <person name="Gujja S."/>
            <person name="Hansen M."/>
            <person name="Howarth C."/>
            <person name="Imamovic A."/>
            <person name="Ireland A."/>
            <person name="Larimer J."/>
            <person name="McCowan C."/>
            <person name="Murphy C."/>
            <person name="Pearson M."/>
            <person name="Poon T.W."/>
            <person name="Priest M."/>
            <person name="Roberts A."/>
            <person name="Saif S."/>
            <person name="Shea T."/>
            <person name="Sisk P."/>
            <person name="Sykes S."/>
            <person name="Wortman J."/>
            <person name="Nusbaum C."/>
            <person name="Birren B."/>
        </authorList>
    </citation>
    <scope>NUCLEOTIDE SEQUENCE [LARGE SCALE GENOMIC DNA]</scope>
    <source>
        <strain evidence="15">WRAIR2</strain>
    </source>
</reference>
<evidence type="ECO:0000313" key="15">
    <source>
        <dbReference type="Proteomes" id="UP000075884"/>
    </source>
</evidence>